<dbReference type="EMBL" id="JAINUG010000026">
    <property type="protein sequence ID" value="KAJ8410443.1"/>
    <property type="molecule type" value="Genomic_DNA"/>
</dbReference>
<evidence type="ECO:0000256" key="2">
    <source>
        <dbReference type="SAM" id="SignalP"/>
    </source>
</evidence>
<protein>
    <submittedName>
        <fullName evidence="3">Uncharacterized protein</fullName>
    </submittedName>
</protein>
<sequence>MQSMAGFRAALAVAVVTMEMAVFVMVPAVNSAPVSPNQDLSRGGDREAPYTVQSNPDRRGTFVSTMNSPERREKFLKILMALEELNRSINSSMSSRITMMPRGGIGGNQASCHSAPDGCRRYSFSTQSPTRASEGWEGFQKDSSSDPKETQ</sequence>
<feature type="compositionally biased region" description="Basic and acidic residues" evidence="1">
    <location>
        <begin position="139"/>
        <end position="151"/>
    </location>
</feature>
<evidence type="ECO:0000313" key="3">
    <source>
        <dbReference type="EMBL" id="KAJ8410443.1"/>
    </source>
</evidence>
<name>A0AAD7WVG3_9TELE</name>
<reference evidence="3" key="1">
    <citation type="journal article" date="2023" name="Science">
        <title>Genome structures resolve the early diversification of teleost fishes.</title>
        <authorList>
            <person name="Parey E."/>
            <person name="Louis A."/>
            <person name="Montfort J."/>
            <person name="Bouchez O."/>
            <person name="Roques C."/>
            <person name="Iampietro C."/>
            <person name="Lluch J."/>
            <person name="Castinel A."/>
            <person name="Donnadieu C."/>
            <person name="Desvignes T."/>
            <person name="Floi Bucao C."/>
            <person name="Jouanno E."/>
            <person name="Wen M."/>
            <person name="Mejri S."/>
            <person name="Dirks R."/>
            <person name="Jansen H."/>
            <person name="Henkel C."/>
            <person name="Chen W.J."/>
            <person name="Zahm M."/>
            <person name="Cabau C."/>
            <person name="Klopp C."/>
            <person name="Thompson A.W."/>
            <person name="Robinson-Rechavi M."/>
            <person name="Braasch I."/>
            <person name="Lecointre G."/>
            <person name="Bobe J."/>
            <person name="Postlethwait J.H."/>
            <person name="Berthelot C."/>
            <person name="Roest Crollius H."/>
            <person name="Guiguen Y."/>
        </authorList>
    </citation>
    <scope>NUCLEOTIDE SEQUENCE</scope>
    <source>
        <strain evidence="3">NC1722</strain>
    </source>
</reference>
<organism evidence="3 4">
    <name type="scientific">Aldrovandia affinis</name>
    <dbReference type="NCBI Taxonomy" id="143900"/>
    <lineage>
        <taxon>Eukaryota</taxon>
        <taxon>Metazoa</taxon>
        <taxon>Chordata</taxon>
        <taxon>Craniata</taxon>
        <taxon>Vertebrata</taxon>
        <taxon>Euteleostomi</taxon>
        <taxon>Actinopterygii</taxon>
        <taxon>Neopterygii</taxon>
        <taxon>Teleostei</taxon>
        <taxon>Notacanthiformes</taxon>
        <taxon>Halosauridae</taxon>
        <taxon>Aldrovandia</taxon>
    </lineage>
</organism>
<evidence type="ECO:0000313" key="4">
    <source>
        <dbReference type="Proteomes" id="UP001221898"/>
    </source>
</evidence>
<evidence type="ECO:0000256" key="1">
    <source>
        <dbReference type="SAM" id="MobiDB-lite"/>
    </source>
</evidence>
<proteinExistence type="predicted"/>
<feature type="region of interest" description="Disordered" evidence="1">
    <location>
        <begin position="121"/>
        <end position="151"/>
    </location>
</feature>
<comment type="caution">
    <text evidence="3">The sequence shown here is derived from an EMBL/GenBank/DDBJ whole genome shotgun (WGS) entry which is preliminary data.</text>
</comment>
<dbReference type="Proteomes" id="UP001221898">
    <property type="component" value="Unassembled WGS sequence"/>
</dbReference>
<keyword evidence="2" id="KW-0732">Signal</keyword>
<keyword evidence="4" id="KW-1185">Reference proteome</keyword>
<feature type="chain" id="PRO_5042001918" evidence="2">
    <location>
        <begin position="32"/>
        <end position="151"/>
    </location>
</feature>
<feature type="region of interest" description="Disordered" evidence="1">
    <location>
        <begin position="33"/>
        <end position="67"/>
    </location>
</feature>
<accession>A0AAD7WVG3</accession>
<dbReference type="AlphaFoldDB" id="A0AAD7WVG3"/>
<gene>
    <name evidence="3" type="ORF">AAFF_G00193470</name>
</gene>
<feature type="signal peptide" evidence="2">
    <location>
        <begin position="1"/>
        <end position="31"/>
    </location>
</feature>